<dbReference type="PANTHER" id="PTHR44936:SF10">
    <property type="entry name" value="SENSOR PROTEIN RSTB"/>
    <property type="match status" value="1"/>
</dbReference>
<keyword evidence="5" id="KW-0597">Phosphoprotein</keyword>
<feature type="transmembrane region" description="Helical" evidence="10">
    <location>
        <begin position="44"/>
        <end position="62"/>
    </location>
</feature>
<comment type="catalytic activity">
    <reaction evidence="1">
        <text>ATP + protein L-histidine = ADP + protein N-phospho-L-histidine.</text>
        <dbReference type="EC" id="2.7.13.3"/>
    </reaction>
</comment>
<dbReference type="InterPro" id="IPR050980">
    <property type="entry name" value="2C_sensor_his_kinase"/>
</dbReference>
<dbReference type="EMBL" id="JAUFRC010000001">
    <property type="protein sequence ID" value="MDN3712806.1"/>
    <property type="molecule type" value="Genomic_DNA"/>
</dbReference>
<sequence>MLPGQPAPEPIRLRTLLLLRWVAVCGQLGAVAAALLIGVYVPLVPVLSTIALTILLNIWLSWRPAHRVSDREAALQLGFDLWQIATLLALTGGMTNPFALLVLAPVTIAATSLPARHMIALGLASLVMVTIAGLVAEPLSYEGGGTLALDEPYQFGHWVAIVIGVVFLSAYAHRVSSDLVTTSNALFAARMALEREQKLQHLGGVVAAAAHEMGTPLATIKLVSAELVDELSDLLPERPDIAEDLAILRQSADRCSTILKSMGRAGRDDLLIRAAPLESMLAEAARPHMERGIIVDIVVSEPEQTVLRDAAVVHGLRNLIQNAVDFAGSRVTVSADWTPSQLILQIADDGPGYPPALMPRLGSPFLTTRPRAEDGRGYDGMGLGLFIAKALLERSGAHLAFANSGKGAVVTVTWPRDRIEADMRGALGENPEIES</sequence>
<protein>
    <recommendedName>
        <fullName evidence="3">histidine kinase</fullName>
        <ecNumber evidence="3">2.7.13.3</ecNumber>
    </recommendedName>
</protein>
<keyword evidence="9" id="KW-0067">ATP-binding</keyword>
<feature type="transmembrane region" description="Helical" evidence="10">
    <location>
        <begin position="155"/>
        <end position="172"/>
    </location>
</feature>
<dbReference type="InterPro" id="IPR003594">
    <property type="entry name" value="HATPase_dom"/>
</dbReference>
<feature type="transmembrane region" description="Helical" evidence="10">
    <location>
        <begin position="82"/>
        <end position="106"/>
    </location>
</feature>
<evidence type="ECO:0000256" key="2">
    <source>
        <dbReference type="ARBA" id="ARBA00004651"/>
    </source>
</evidence>
<dbReference type="EC" id="2.7.13.3" evidence="3"/>
<keyword evidence="13" id="KW-1185">Reference proteome</keyword>
<feature type="domain" description="Histidine kinase" evidence="11">
    <location>
        <begin position="208"/>
        <end position="418"/>
    </location>
</feature>
<dbReference type="SUPFAM" id="SSF55874">
    <property type="entry name" value="ATPase domain of HSP90 chaperone/DNA topoisomerase II/histidine kinase"/>
    <property type="match status" value="1"/>
</dbReference>
<evidence type="ECO:0000256" key="5">
    <source>
        <dbReference type="ARBA" id="ARBA00022553"/>
    </source>
</evidence>
<dbReference type="InterPro" id="IPR004358">
    <property type="entry name" value="Sig_transdc_His_kin-like_C"/>
</dbReference>
<dbReference type="SMART" id="SM00388">
    <property type="entry name" value="HisKA"/>
    <property type="match status" value="1"/>
</dbReference>
<evidence type="ECO:0000256" key="4">
    <source>
        <dbReference type="ARBA" id="ARBA00022475"/>
    </source>
</evidence>
<dbReference type="GO" id="GO:0016301">
    <property type="term" value="F:kinase activity"/>
    <property type="evidence" value="ECO:0007669"/>
    <property type="project" value="UniProtKB-KW"/>
</dbReference>
<evidence type="ECO:0000313" key="13">
    <source>
        <dbReference type="Proteomes" id="UP001243846"/>
    </source>
</evidence>
<dbReference type="Pfam" id="PF02518">
    <property type="entry name" value="HATPase_c"/>
    <property type="match status" value="1"/>
</dbReference>
<evidence type="ECO:0000256" key="6">
    <source>
        <dbReference type="ARBA" id="ARBA00022679"/>
    </source>
</evidence>
<keyword evidence="10" id="KW-0472">Membrane</keyword>
<comment type="subcellular location">
    <subcellularLocation>
        <location evidence="2">Cell membrane</location>
        <topology evidence="2">Multi-pass membrane protein</topology>
    </subcellularLocation>
</comment>
<dbReference type="InterPro" id="IPR036890">
    <property type="entry name" value="HATPase_C_sf"/>
</dbReference>
<evidence type="ECO:0000256" key="8">
    <source>
        <dbReference type="ARBA" id="ARBA00022777"/>
    </source>
</evidence>
<evidence type="ECO:0000256" key="10">
    <source>
        <dbReference type="SAM" id="Phobius"/>
    </source>
</evidence>
<evidence type="ECO:0000256" key="9">
    <source>
        <dbReference type="ARBA" id="ARBA00022840"/>
    </source>
</evidence>
<dbReference type="InterPro" id="IPR005467">
    <property type="entry name" value="His_kinase_dom"/>
</dbReference>
<reference evidence="13" key="1">
    <citation type="journal article" date="2019" name="Int. J. Syst. Evol. Microbiol.">
        <title>The Global Catalogue of Microorganisms (GCM) 10K type strain sequencing project: providing services to taxonomists for standard genome sequencing and annotation.</title>
        <authorList>
            <consortium name="The Broad Institute Genomics Platform"/>
            <consortium name="The Broad Institute Genome Sequencing Center for Infectious Disease"/>
            <person name="Wu L."/>
            <person name="Ma J."/>
        </authorList>
    </citation>
    <scope>NUCLEOTIDE SEQUENCE [LARGE SCALE GENOMIC DNA]</scope>
    <source>
        <strain evidence="13">CECT 8482</strain>
    </source>
</reference>
<dbReference type="Pfam" id="PF00512">
    <property type="entry name" value="HisKA"/>
    <property type="match status" value="1"/>
</dbReference>
<dbReference type="Gene3D" id="1.10.287.130">
    <property type="match status" value="1"/>
</dbReference>
<evidence type="ECO:0000259" key="11">
    <source>
        <dbReference type="PROSITE" id="PS50109"/>
    </source>
</evidence>
<proteinExistence type="predicted"/>
<dbReference type="Gene3D" id="3.30.565.10">
    <property type="entry name" value="Histidine kinase-like ATPase, C-terminal domain"/>
    <property type="match status" value="1"/>
</dbReference>
<keyword evidence="8 12" id="KW-0418">Kinase</keyword>
<keyword evidence="10" id="KW-1133">Transmembrane helix</keyword>
<accession>A0ABT8DA99</accession>
<dbReference type="CDD" id="cd00082">
    <property type="entry name" value="HisKA"/>
    <property type="match status" value="1"/>
</dbReference>
<organism evidence="12 13">
    <name type="scientific">Paracoccus cavernae</name>
    <dbReference type="NCBI Taxonomy" id="1571207"/>
    <lineage>
        <taxon>Bacteria</taxon>
        <taxon>Pseudomonadati</taxon>
        <taxon>Pseudomonadota</taxon>
        <taxon>Alphaproteobacteria</taxon>
        <taxon>Rhodobacterales</taxon>
        <taxon>Paracoccaceae</taxon>
        <taxon>Paracoccus</taxon>
    </lineage>
</organism>
<dbReference type="PRINTS" id="PR00344">
    <property type="entry name" value="BCTRLSENSOR"/>
</dbReference>
<keyword evidence="7" id="KW-0547">Nucleotide-binding</keyword>
<evidence type="ECO:0000256" key="1">
    <source>
        <dbReference type="ARBA" id="ARBA00000085"/>
    </source>
</evidence>
<feature type="transmembrane region" description="Helical" evidence="10">
    <location>
        <begin position="118"/>
        <end position="135"/>
    </location>
</feature>
<name>A0ABT8DA99_9RHOB</name>
<evidence type="ECO:0000256" key="3">
    <source>
        <dbReference type="ARBA" id="ARBA00012438"/>
    </source>
</evidence>
<evidence type="ECO:0000313" key="12">
    <source>
        <dbReference type="EMBL" id="MDN3712806.1"/>
    </source>
</evidence>
<dbReference type="Proteomes" id="UP001243846">
    <property type="component" value="Unassembled WGS sequence"/>
</dbReference>
<keyword evidence="4" id="KW-1003">Cell membrane</keyword>
<feature type="transmembrane region" description="Helical" evidence="10">
    <location>
        <begin position="18"/>
        <end position="37"/>
    </location>
</feature>
<dbReference type="InterPro" id="IPR047770">
    <property type="entry name" value="RegB"/>
</dbReference>
<dbReference type="PROSITE" id="PS50109">
    <property type="entry name" value="HIS_KIN"/>
    <property type="match status" value="1"/>
</dbReference>
<keyword evidence="10" id="KW-0812">Transmembrane</keyword>
<dbReference type="PANTHER" id="PTHR44936">
    <property type="entry name" value="SENSOR PROTEIN CREC"/>
    <property type="match status" value="1"/>
</dbReference>
<dbReference type="SUPFAM" id="SSF47384">
    <property type="entry name" value="Homodimeric domain of signal transducing histidine kinase"/>
    <property type="match status" value="1"/>
</dbReference>
<dbReference type="InterPro" id="IPR036097">
    <property type="entry name" value="HisK_dim/P_sf"/>
</dbReference>
<dbReference type="InterPro" id="IPR003661">
    <property type="entry name" value="HisK_dim/P_dom"/>
</dbReference>
<dbReference type="SMART" id="SM00387">
    <property type="entry name" value="HATPase_c"/>
    <property type="match status" value="1"/>
</dbReference>
<keyword evidence="6" id="KW-0808">Transferase</keyword>
<evidence type="ECO:0000256" key="7">
    <source>
        <dbReference type="ARBA" id="ARBA00022741"/>
    </source>
</evidence>
<gene>
    <name evidence="12" type="ORF">QWZ10_15455</name>
</gene>
<comment type="caution">
    <text evidence="12">The sequence shown here is derived from an EMBL/GenBank/DDBJ whole genome shotgun (WGS) entry which is preliminary data.</text>
</comment>
<dbReference type="NCBIfam" id="NF033792">
    <property type="entry name" value="ActS_PrrB_HisK"/>
    <property type="match status" value="1"/>
</dbReference>